<dbReference type="RefSeq" id="WP_209342673.1">
    <property type="nucleotide sequence ID" value="NZ_JAGIQL010000105.1"/>
</dbReference>
<dbReference type="PROSITE" id="PS50850">
    <property type="entry name" value="MFS"/>
    <property type="match status" value="1"/>
</dbReference>
<dbReference type="CDD" id="cd17316">
    <property type="entry name" value="MFS_SV2_like"/>
    <property type="match status" value="1"/>
</dbReference>
<comment type="caution">
    <text evidence="8">The sequence shown here is derived from an EMBL/GenBank/DDBJ whole genome shotgun (WGS) entry which is preliminary data.</text>
</comment>
<feature type="transmembrane region" description="Helical" evidence="6">
    <location>
        <begin position="94"/>
        <end position="113"/>
    </location>
</feature>
<dbReference type="PANTHER" id="PTHR23511">
    <property type="entry name" value="SYNAPTIC VESICLE GLYCOPROTEIN 2"/>
    <property type="match status" value="1"/>
</dbReference>
<dbReference type="InterPro" id="IPR005828">
    <property type="entry name" value="MFS_sugar_transport-like"/>
</dbReference>
<evidence type="ECO:0000313" key="9">
    <source>
        <dbReference type="Proteomes" id="UP000670475"/>
    </source>
</evidence>
<organism evidence="8 9">
    <name type="scientific">Streptomyces montanisoli</name>
    <dbReference type="NCBI Taxonomy" id="2798581"/>
    <lineage>
        <taxon>Bacteria</taxon>
        <taxon>Bacillati</taxon>
        <taxon>Actinomycetota</taxon>
        <taxon>Actinomycetes</taxon>
        <taxon>Kitasatosporales</taxon>
        <taxon>Streptomycetaceae</taxon>
        <taxon>Streptomyces</taxon>
    </lineage>
</organism>
<dbReference type="GO" id="GO:0022857">
    <property type="term" value="F:transmembrane transporter activity"/>
    <property type="evidence" value="ECO:0007669"/>
    <property type="project" value="InterPro"/>
</dbReference>
<dbReference type="PROSITE" id="PS00217">
    <property type="entry name" value="SUGAR_TRANSPORT_2"/>
    <property type="match status" value="1"/>
</dbReference>
<feature type="transmembrane region" description="Helical" evidence="6">
    <location>
        <begin position="382"/>
        <end position="402"/>
    </location>
</feature>
<comment type="subcellular location">
    <subcellularLocation>
        <location evidence="1">Cell membrane</location>
        <topology evidence="1">Multi-pass membrane protein</topology>
    </subcellularLocation>
</comment>
<evidence type="ECO:0000256" key="6">
    <source>
        <dbReference type="SAM" id="Phobius"/>
    </source>
</evidence>
<reference evidence="8" key="1">
    <citation type="submission" date="2021-03" db="EMBL/GenBank/DDBJ databases">
        <title>Whole genome sequence of Streptomyces bomunensis MMS17-BM035.</title>
        <authorList>
            <person name="Lee J.H."/>
        </authorList>
    </citation>
    <scope>NUCLEOTIDE SEQUENCE</scope>
    <source>
        <strain evidence="8">MMS17-BM035</strain>
    </source>
</reference>
<feature type="transmembrane region" description="Helical" evidence="6">
    <location>
        <begin position="63"/>
        <end position="87"/>
    </location>
</feature>
<keyword evidence="9" id="KW-1185">Reference proteome</keyword>
<dbReference type="EMBL" id="JAGIQL010000105">
    <property type="protein sequence ID" value="MBP0460242.1"/>
    <property type="molecule type" value="Genomic_DNA"/>
</dbReference>
<keyword evidence="3 6" id="KW-0812">Transmembrane</keyword>
<evidence type="ECO:0000313" key="8">
    <source>
        <dbReference type="EMBL" id="MBP0460242.1"/>
    </source>
</evidence>
<dbReference type="Proteomes" id="UP000670475">
    <property type="component" value="Unassembled WGS sequence"/>
</dbReference>
<evidence type="ECO:0000259" key="7">
    <source>
        <dbReference type="PROSITE" id="PS50850"/>
    </source>
</evidence>
<dbReference type="GO" id="GO:0005886">
    <property type="term" value="C:plasma membrane"/>
    <property type="evidence" value="ECO:0007669"/>
    <property type="project" value="UniProtKB-SubCell"/>
</dbReference>
<evidence type="ECO:0000256" key="4">
    <source>
        <dbReference type="ARBA" id="ARBA00022989"/>
    </source>
</evidence>
<feature type="transmembrane region" description="Helical" evidence="6">
    <location>
        <begin position="257"/>
        <end position="277"/>
    </location>
</feature>
<protein>
    <submittedName>
        <fullName evidence="8">MFS transporter</fullName>
    </submittedName>
</protein>
<gene>
    <name evidence="8" type="ORF">JFN87_22510</name>
</gene>
<dbReference type="SUPFAM" id="SSF103473">
    <property type="entry name" value="MFS general substrate transporter"/>
    <property type="match status" value="1"/>
</dbReference>
<feature type="transmembrane region" description="Helical" evidence="6">
    <location>
        <begin position="153"/>
        <end position="176"/>
    </location>
</feature>
<dbReference type="PANTHER" id="PTHR23511:SF34">
    <property type="entry name" value="SYNAPTIC VESICLE GLYCOPROTEIN 2"/>
    <property type="match status" value="1"/>
</dbReference>
<feature type="transmembrane region" description="Helical" evidence="6">
    <location>
        <begin position="323"/>
        <end position="341"/>
    </location>
</feature>
<proteinExistence type="predicted"/>
<feature type="transmembrane region" description="Helical" evidence="6">
    <location>
        <begin position="347"/>
        <end position="370"/>
    </location>
</feature>
<feature type="transmembrane region" description="Helical" evidence="6">
    <location>
        <begin position="297"/>
        <end position="316"/>
    </location>
</feature>
<dbReference type="PROSITE" id="PS00216">
    <property type="entry name" value="SUGAR_TRANSPORT_1"/>
    <property type="match status" value="1"/>
</dbReference>
<feature type="transmembrane region" description="Helical" evidence="6">
    <location>
        <begin position="119"/>
        <end position="141"/>
    </location>
</feature>
<dbReference type="Pfam" id="PF00083">
    <property type="entry name" value="Sugar_tr"/>
    <property type="match status" value="1"/>
</dbReference>
<dbReference type="InterPro" id="IPR036259">
    <property type="entry name" value="MFS_trans_sf"/>
</dbReference>
<feature type="domain" description="Major facilitator superfamily (MFS) profile" evidence="7">
    <location>
        <begin position="29"/>
        <end position="438"/>
    </location>
</feature>
<dbReference type="AlphaFoldDB" id="A0A940MIE2"/>
<feature type="transmembrane region" description="Helical" evidence="6">
    <location>
        <begin position="29"/>
        <end position="51"/>
    </location>
</feature>
<evidence type="ECO:0000256" key="1">
    <source>
        <dbReference type="ARBA" id="ARBA00004651"/>
    </source>
</evidence>
<accession>A0A940MIE2</accession>
<keyword evidence="2" id="KW-0813">Transport</keyword>
<dbReference type="InterPro" id="IPR005829">
    <property type="entry name" value="Sugar_transporter_CS"/>
</dbReference>
<evidence type="ECO:0000256" key="5">
    <source>
        <dbReference type="ARBA" id="ARBA00023136"/>
    </source>
</evidence>
<keyword evidence="4 6" id="KW-1133">Transmembrane helix</keyword>
<evidence type="ECO:0000256" key="3">
    <source>
        <dbReference type="ARBA" id="ARBA00022692"/>
    </source>
</evidence>
<name>A0A940MIE2_9ACTN</name>
<dbReference type="InterPro" id="IPR020846">
    <property type="entry name" value="MFS_dom"/>
</dbReference>
<evidence type="ECO:0000256" key="2">
    <source>
        <dbReference type="ARBA" id="ARBA00022448"/>
    </source>
</evidence>
<sequence>MDVDTSASAGHRPGSTLDTLHLNRFHIRLALVSSGGPFLDGYILGIIGIAMVQIQDQWRMSVLWSGLIGASALIGVFVGGAVFGAVTDRIGRRLMFMIDLVAIIVCSVLQFFVTNEVELFVLRLLIGIAVGADYPIATSLVTEFAPRAWRAKLLGGLNAMWFVGATVAAFVGYLLLRSPDGWKWMLASSAVPAAVIVCARARIPESPRWLHSKGRSREAVDVLRQTVSEHATLADLPEEEGAVPVSALLTGGYLKRVVFISIFWTCTIVTLFAIYAFGPQVLALFNLNGGADEANLGYGLINLFFLIGNVVALLLVDRLGRRPILIGGFAVSALGLLYLAVVPDSGLWMVAIAFAVYAVFNGGPSILEWIYPNELFPTEVRATAVGLCTGISRIGSAIGTFATPWSLTALGLSATMYIAAGIALVGALVSSFMAPETRNKDLHVTSALL</sequence>
<feature type="transmembrane region" description="Helical" evidence="6">
    <location>
        <begin position="414"/>
        <end position="434"/>
    </location>
</feature>
<keyword evidence="5 6" id="KW-0472">Membrane</keyword>
<dbReference type="Gene3D" id="1.20.1250.20">
    <property type="entry name" value="MFS general substrate transporter like domains"/>
    <property type="match status" value="1"/>
</dbReference>